<protein>
    <submittedName>
        <fullName evidence="1">Uncharacterized protein</fullName>
    </submittedName>
</protein>
<proteinExistence type="predicted"/>
<dbReference type="EMBL" id="CM027687">
    <property type="protein sequence ID" value="KAG0519773.1"/>
    <property type="molecule type" value="Genomic_DNA"/>
</dbReference>
<name>A0A921QDL3_SORBI</name>
<evidence type="ECO:0000313" key="2">
    <source>
        <dbReference type="Proteomes" id="UP000807115"/>
    </source>
</evidence>
<reference evidence="1" key="2">
    <citation type="submission" date="2020-10" db="EMBL/GenBank/DDBJ databases">
        <authorList>
            <person name="Cooper E.A."/>
            <person name="Brenton Z.W."/>
            <person name="Flinn B.S."/>
            <person name="Jenkins J."/>
            <person name="Shu S."/>
            <person name="Flowers D."/>
            <person name="Luo F."/>
            <person name="Wang Y."/>
            <person name="Xia P."/>
            <person name="Barry K."/>
            <person name="Daum C."/>
            <person name="Lipzen A."/>
            <person name="Yoshinaga Y."/>
            <person name="Schmutz J."/>
            <person name="Saski C."/>
            <person name="Vermerris W."/>
            <person name="Kresovich S."/>
        </authorList>
    </citation>
    <scope>NUCLEOTIDE SEQUENCE</scope>
</reference>
<dbReference type="AlphaFoldDB" id="A0A921QDL3"/>
<gene>
    <name evidence="1" type="ORF">BDA96_08G015600</name>
</gene>
<dbReference type="Proteomes" id="UP000807115">
    <property type="component" value="Chromosome 8"/>
</dbReference>
<reference evidence="1" key="1">
    <citation type="journal article" date="2019" name="BMC Genomics">
        <title>A new reference genome for Sorghum bicolor reveals high levels of sequence similarity between sweet and grain genotypes: implications for the genetics of sugar metabolism.</title>
        <authorList>
            <person name="Cooper E.A."/>
            <person name="Brenton Z.W."/>
            <person name="Flinn B.S."/>
            <person name="Jenkins J."/>
            <person name="Shu S."/>
            <person name="Flowers D."/>
            <person name="Luo F."/>
            <person name="Wang Y."/>
            <person name="Xia P."/>
            <person name="Barry K."/>
            <person name="Daum C."/>
            <person name="Lipzen A."/>
            <person name="Yoshinaga Y."/>
            <person name="Schmutz J."/>
            <person name="Saski C."/>
            <person name="Vermerris W."/>
            <person name="Kresovich S."/>
        </authorList>
    </citation>
    <scope>NUCLEOTIDE SEQUENCE</scope>
</reference>
<evidence type="ECO:0000313" key="1">
    <source>
        <dbReference type="EMBL" id="KAG0519773.1"/>
    </source>
</evidence>
<accession>A0A921QDL3</accession>
<organism evidence="1 2">
    <name type="scientific">Sorghum bicolor</name>
    <name type="common">Sorghum</name>
    <name type="synonym">Sorghum vulgare</name>
    <dbReference type="NCBI Taxonomy" id="4558"/>
    <lineage>
        <taxon>Eukaryota</taxon>
        <taxon>Viridiplantae</taxon>
        <taxon>Streptophyta</taxon>
        <taxon>Embryophyta</taxon>
        <taxon>Tracheophyta</taxon>
        <taxon>Spermatophyta</taxon>
        <taxon>Magnoliopsida</taxon>
        <taxon>Liliopsida</taxon>
        <taxon>Poales</taxon>
        <taxon>Poaceae</taxon>
        <taxon>PACMAD clade</taxon>
        <taxon>Panicoideae</taxon>
        <taxon>Andropogonodae</taxon>
        <taxon>Andropogoneae</taxon>
        <taxon>Sorghinae</taxon>
        <taxon>Sorghum</taxon>
    </lineage>
</organism>
<sequence length="42" mass="4614">MDFSNDRASDLAVIIRSELHGTSALRLGSNVRWSSVHGAHHL</sequence>
<comment type="caution">
    <text evidence="1">The sequence shown here is derived from an EMBL/GenBank/DDBJ whole genome shotgun (WGS) entry which is preliminary data.</text>
</comment>